<dbReference type="EC" id="4.1.2.13" evidence="1"/>
<dbReference type="GO" id="GO:0004332">
    <property type="term" value="F:fructose-bisphosphate aldolase activity"/>
    <property type="evidence" value="ECO:0007669"/>
    <property type="project" value="UniProtKB-EC"/>
</dbReference>
<evidence type="ECO:0000313" key="2">
    <source>
        <dbReference type="Proteomes" id="UP000035054"/>
    </source>
</evidence>
<dbReference type="EMBL" id="JXUO01000109">
    <property type="protein sequence ID" value="KKZ14887.1"/>
    <property type="molecule type" value="Genomic_DNA"/>
</dbReference>
<proteinExistence type="predicted"/>
<comment type="caution">
    <text evidence="1">The sequence shown here is derived from an EMBL/GenBank/DDBJ whole genome shotgun (WGS) entry which is preliminary data.</text>
</comment>
<protein>
    <submittedName>
        <fullName evidence="1">Fructose-1,6-bisphosphate aldolase</fullName>
        <ecNumber evidence="1">4.1.2.13</ecNumber>
    </submittedName>
</protein>
<sequence length="53" mass="5994">NKPARKYMKQVCLDRYQQFWCAGKASMIKQKPISVYADLYGKGSLDPRVAVAA</sequence>
<accession>A0A6N3X990</accession>
<keyword evidence="1" id="KW-0456">Lyase</keyword>
<gene>
    <name evidence="1" type="ORF">TH68_03450</name>
</gene>
<evidence type="ECO:0000313" key="1">
    <source>
        <dbReference type="EMBL" id="KKZ14887.1"/>
    </source>
</evidence>
<organism evidence="1 2">
    <name type="scientific">Candidatus Synechococcus spongiarum 142</name>
    <dbReference type="NCBI Taxonomy" id="1608213"/>
    <lineage>
        <taxon>Bacteria</taxon>
        <taxon>Bacillati</taxon>
        <taxon>Cyanobacteriota</taxon>
        <taxon>Cyanophyceae</taxon>
        <taxon>Synechococcales</taxon>
        <taxon>Synechococcaceae</taxon>
        <taxon>Synechococcus</taxon>
    </lineage>
</organism>
<name>A0A6N3X990_9SYNE</name>
<dbReference type="AlphaFoldDB" id="A0A6N3X990"/>
<dbReference type="Proteomes" id="UP000035054">
    <property type="component" value="Unassembled WGS sequence"/>
</dbReference>
<reference evidence="1 2" key="1">
    <citation type="submission" date="2015-01" db="EMBL/GenBank/DDBJ databases">
        <title>Lifestyle Evolution in Cyanobacterial Symbionts of Sponges.</title>
        <authorList>
            <person name="Burgsdorf I."/>
            <person name="Slaby B.M."/>
            <person name="Handley K.M."/>
            <person name="Haber M."/>
            <person name="Blom J."/>
            <person name="Marshall C.W."/>
            <person name="Gilbert J.A."/>
            <person name="Hentschel U."/>
            <person name="Steindler L."/>
        </authorList>
    </citation>
    <scope>NUCLEOTIDE SEQUENCE [LARGE SCALE GENOMIC DNA]</scope>
    <source>
        <strain evidence="1">142</strain>
    </source>
</reference>
<feature type="non-terminal residue" evidence="1">
    <location>
        <position position="1"/>
    </location>
</feature>